<gene>
    <name evidence="2" type="ORF">F511_33241</name>
</gene>
<organism evidence="2 3">
    <name type="scientific">Dorcoceras hygrometricum</name>
    <dbReference type="NCBI Taxonomy" id="472368"/>
    <lineage>
        <taxon>Eukaryota</taxon>
        <taxon>Viridiplantae</taxon>
        <taxon>Streptophyta</taxon>
        <taxon>Embryophyta</taxon>
        <taxon>Tracheophyta</taxon>
        <taxon>Spermatophyta</taxon>
        <taxon>Magnoliopsida</taxon>
        <taxon>eudicotyledons</taxon>
        <taxon>Gunneridae</taxon>
        <taxon>Pentapetalae</taxon>
        <taxon>asterids</taxon>
        <taxon>lamiids</taxon>
        <taxon>Lamiales</taxon>
        <taxon>Gesneriaceae</taxon>
        <taxon>Didymocarpoideae</taxon>
        <taxon>Trichosporeae</taxon>
        <taxon>Loxocarpinae</taxon>
        <taxon>Dorcoceras</taxon>
    </lineage>
</organism>
<name>A0A2Z7D395_9LAMI</name>
<sequence length="105" mass="11481">MLDTIMAISYDHIRKKTLALIPLLGIRITPPGEAAEEQKIDSRETINTNCGRYRQSGPRSDTRLLRQRALEGLTRSARTDSPHRIGRKSFSDEAAAAAQGGGGGY</sequence>
<keyword evidence="3" id="KW-1185">Reference proteome</keyword>
<dbReference type="Proteomes" id="UP000250235">
    <property type="component" value="Unassembled WGS sequence"/>
</dbReference>
<evidence type="ECO:0000256" key="1">
    <source>
        <dbReference type="SAM" id="MobiDB-lite"/>
    </source>
</evidence>
<protein>
    <submittedName>
        <fullName evidence="2">Uncharacterized protein</fullName>
    </submittedName>
</protein>
<dbReference type="EMBL" id="KQ990658">
    <property type="protein sequence ID" value="KZV52789.1"/>
    <property type="molecule type" value="Genomic_DNA"/>
</dbReference>
<evidence type="ECO:0000313" key="3">
    <source>
        <dbReference type="Proteomes" id="UP000250235"/>
    </source>
</evidence>
<proteinExistence type="predicted"/>
<dbReference type="AlphaFoldDB" id="A0A2Z7D395"/>
<reference evidence="2 3" key="1">
    <citation type="journal article" date="2015" name="Proc. Natl. Acad. Sci. U.S.A.">
        <title>The resurrection genome of Boea hygrometrica: A blueprint for survival of dehydration.</title>
        <authorList>
            <person name="Xiao L."/>
            <person name="Yang G."/>
            <person name="Zhang L."/>
            <person name="Yang X."/>
            <person name="Zhao S."/>
            <person name="Ji Z."/>
            <person name="Zhou Q."/>
            <person name="Hu M."/>
            <person name="Wang Y."/>
            <person name="Chen M."/>
            <person name="Xu Y."/>
            <person name="Jin H."/>
            <person name="Xiao X."/>
            <person name="Hu G."/>
            <person name="Bao F."/>
            <person name="Hu Y."/>
            <person name="Wan P."/>
            <person name="Li L."/>
            <person name="Deng X."/>
            <person name="Kuang T."/>
            <person name="Xiang C."/>
            <person name="Zhu J.K."/>
            <person name="Oliver M.J."/>
            <person name="He Y."/>
        </authorList>
    </citation>
    <scope>NUCLEOTIDE SEQUENCE [LARGE SCALE GENOMIC DNA]</scope>
    <source>
        <strain evidence="3">cv. XS01</strain>
    </source>
</reference>
<feature type="region of interest" description="Disordered" evidence="1">
    <location>
        <begin position="71"/>
        <end position="105"/>
    </location>
</feature>
<accession>A0A2Z7D395</accession>
<evidence type="ECO:0000313" key="2">
    <source>
        <dbReference type="EMBL" id="KZV52789.1"/>
    </source>
</evidence>